<sequence length="32" mass="3784">QSGEAFLQRWYTWVSHSQLEPIIEAAETIKKH</sequence>
<dbReference type="AlphaFoldDB" id="A0A101FXG5"/>
<feature type="non-terminal residue" evidence="1">
    <location>
        <position position="1"/>
    </location>
</feature>
<proteinExistence type="predicted"/>
<protein>
    <submittedName>
        <fullName evidence="1">Transposase, IS204/IS1001/IS1096/IS1165 family protein</fullName>
    </submittedName>
</protein>
<accession>A0A101FXG5</accession>
<evidence type="ECO:0000313" key="2">
    <source>
        <dbReference type="Proteomes" id="UP000064249"/>
    </source>
</evidence>
<name>A0A101FXG5_9CHLR</name>
<reference evidence="1 2" key="1">
    <citation type="journal article" date="2015" name="MBio">
        <title>Genome-Resolved Metagenomic Analysis Reveals Roles for Candidate Phyla and Other Microbial Community Members in Biogeochemical Transformations in Oil Reservoirs.</title>
        <authorList>
            <person name="Hu P."/>
            <person name="Tom L."/>
            <person name="Singh A."/>
            <person name="Thomas B.C."/>
            <person name="Baker B.J."/>
            <person name="Piceno Y.M."/>
            <person name="Andersen G.L."/>
            <person name="Banfield J.F."/>
        </authorList>
    </citation>
    <scope>NUCLEOTIDE SEQUENCE [LARGE SCALE GENOMIC DNA]</scope>
    <source>
        <strain evidence="1">46_16</strain>
    </source>
</reference>
<comment type="caution">
    <text evidence="1">The sequence shown here is derived from an EMBL/GenBank/DDBJ whole genome shotgun (WGS) entry which is preliminary data.</text>
</comment>
<dbReference type="EMBL" id="LGFU01000046">
    <property type="protein sequence ID" value="KUK46269.1"/>
    <property type="molecule type" value="Genomic_DNA"/>
</dbReference>
<evidence type="ECO:0000313" key="1">
    <source>
        <dbReference type="EMBL" id="KUK46269.1"/>
    </source>
</evidence>
<dbReference type="Proteomes" id="UP000064249">
    <property type="component" value="Unassembled WGS sequence"/>
</dbReference>
<gene>
    <name evidence="1" type="ORF">XD73_0849</name>
</gene>
<organism evidence="1 2">
    <name type="scientific">Anaerolinea thermophila</name>
    <dbReference type="NCBI Taxonomy" id="167964"/>
    <lineage>
        <taxon>Bacteria</taxon>
        <taxon>Bacillati</taxon>
        <taxon>Chloroflexota</taxon>
        <taxon>Anaerolineae</taxon>
        <taxon>Anaerolineales</taxon>
        <taxon>Anaerolineaceae</taxon>
        <taxon>Anaerolinea</taxon>
    </lineage>
</organism>